<protein>
    <submittedName>
        <fullName evidence="5">Uncharacterized protein</fullName>
    </submittedName>
</protein>
<evidence type="ECO:0000259" key="2">
    <source>
        <dbReference type="Pfam" id="PF14222"/>
    </source>
</evidence>
<feature type="domain" description="Cell morphogenesis protein N-terminal" evidence="2">
    <location>
        <begin position="144"/>
        <end position="675"/>
    </location>
</feature>
<dbReference type="InterPro" id="IPR025614">
    <property type="entry name" value="Cell_morpho_N"/>
</dbReference>
<dbReference type="Pfam" id="PF14225">
    <property type="entry name" value="MOR2-PAG1_C"/>
    <property type="match status" value="1"/>
</dbReference>
<dbReference type="PANTHER" id="PTHR12295">
    <property type="entry name" value="FURRY-RELATED"/>
    <property type="match status" value="1"/>
</dbReference>
<organism evidence="5">
    <name type="scientific">Brugia malayi</name>
    <name type="common">Filarial nematode worm</name>
    <dbReference type="NCBI Taxonomy" id="6279"/>
    <lineage>
        <taxon>Eukaryota</taxon>
        <taxon>Metazoa</taxon>
        <taxon>Ecdysozoa</taxon>
        <taxon>Nematoda</taxon>
        <taxon>Chromadorea</taxon>
        <taxon>Rhabditida</taxon>
        <taxon>Spirurina</taxon>
        <taxon>Spiruromorpha</taxon>
        <taxon>Filarioidea</taxon>
        <taxon>Onchocercidae</taxon>
        <taxon>Brugia</taxon>
    </lineage>
</organism>
<dbReference type="InterPro" id="IPR045842">
    <property type="entry name" value="Fry_C"/>
</dbReference>
<dbReference type="GeneID" id="6095120"/>
<reference evidence="5" key="1">
    <citation type="submission" date="2019-04" db="EMBL/GenBank/DDBJ databases">
        <authorList>
            <person name="Howe K."/>
            <person name="Paulini M."/>
            <person name="Williams G."/>
        </authorList>
    </citation>
    <scope>NUCLEOTIDE SEQUENCE [LARGE SCALE GENOMIC DNA]</scope>
    <source>
        <strain evidence="5">FR3</strain>
    </source>
</reference>
<sequence>MKEDKDTVKKTLLRRRSDPTSSHIGTLDAVVAAELPWGSLKVVTTTAVDFASPPGHFAVKSLLQELFIVFDRRIQSIEDGDIERNINKALQIGEDTYVENLLRVLNTLCEHCLPSVLATLVSWYEKQLDRFKELSEKTAKSDEQRLAINYLFCIVLIEVLPQLHFFPTICDNSVSYIVSLAFDEVAYRDIATYGSNYNNYLLVAERYAEVLGVLSQTHAVLIQRTFLSTLDELRKENPMTPFGMNCIIALLMAMKFYRIKTNDIIEFEIGVRFLDELGQYYLDVKQKDIKHAIAGLLVEILLPVAAQIKTEANIPAVISFVDKLYAPTFELVNKKRDKMAAYPLLTCLLCISQSKFFLMNWAQFLNSTLASLKNKDSKVSRVALESLYRLLWVYVIRNNCEGNTTTRNRLESICNSLFPKGNRAIVPRDAPLNIFVKIIHFIAQQKLDFAFREIIFDLLGCNRAHSVLKSSIYPERMNIGIRALMVIANSLQQKEGPPDMPRSMTLSSSQRLRKTYISRPLTAEIARSIGIELYYAPCRRAFDSILRSLDSQVGKPLMMTAAHTRGKEPEELLTGDVRPKLDLYRTCIAAIPRLLPESMSHSELVELLVRMNVHIDEELRVHAAQTLQALMSECAEWREDIVHSFLNYMTTQFSDTYPLLLDSLLRLLHQLLFTWKTAAYMEKKREMSGSSERDSGFINPLRMQISPMLTNSIAIALHAVEGFALAMMCQYRTQSRKISINILKEVRHLLTLVASQQHDTPVIEVLDSATSYVINKYIEHVPLYERQSWNHDFSSASDKIASIETDSCLVNSDRGNEYFRWDPWASALSGYCEHRFLLTQCPTAVFHAWPVVQARLSACSSFVDPNNPQNENRASLLRSSKSKATASPLCGESLGQDSYLSLWQKYLVMACALAPPHTDYTATHSRGFSPTSSIDNDVFRSLASSVRVPRPSAAVNATFFQKVVTMLRWDHMTDMRDSVVLGIGSTNPLSFEALLDEMKGLLREVMDRKNDNNARRKKRKDLLRLQIIRILQVATFRGVLQCSGCIDVESGLCSVLVDFLDSMRQNLESDQDRDMLLLTNLRLHFAKTMAMIINSITPEKRRNLLGNNLKQNLFFLFTSWCSRSIASDKRHDGNVGTYVEQRAVEAMCALLCCGPIFEPIKSIGEDGYLYGWLEALLDSSNPVLEKLFESTLSIMLDLNDETSQLLEWTINVCYSKPAYVAAKSFRSLVMLFSRREYPCEFDSLFVLCQMLAGDSDARVSELAVQLLHLLRRQFLDDSLTIPNLTNLHNFSSNQVEVCRLLAKTYPKITMSVFSEVCSRVENAKCNRKTAILSLLSAWLENVQLVDPQEESATDESNGVKPGWGSIEATQLILNNLLYLTATLSDKHVKEISLLWNTLAISHPANLSIIINYLFVMASLSPDILLPYTKRVCCLLMDSNAHNLLKILMNDMDCINEQFKANLERCEMPPFYRFQNTLETAHEKHAVVKMKETTSCTAEVDSTSPLKINASDEDTVSIIHDLPMPAYGGHYSKLSSFLPTTTQPVLLFTKSSVALLHVTDLLRCSSSEEWCDHIPLLLHIAVLGLDSLRPLICHHSRQLIINIILLQSGEIVSASQLSNILLTNQINWGDQASITSSADDSRTDSVARGETPTFSTMKCNEYQQMLLGNNGLFSTTSDLIQAFICCLSDKMDKPLWANEDVTPRQWRIESAAQLECMVRHLAELLIEAIPNLALRWSQLSMGMALSTSNRHIAGRCFQINSALCQSLSSWIPNILSRLAETIGEPHEETQSYITDIMLCLQIAVSHLVLIPHAPNIVQCPTHTRSTSYTPAVLHQISNAALSTVLSPTRERKDMRHSVLVTNEREVPTGLSRSKSATALKTMDVGAGEENFSTLCQLFLIAVAMLESNFDNEYLLALHLLDKVFDTAASDKALCLQRLSKTVSQLDWKNYSGIAGLIVKGATIQSGYELSLSLLLKCLEVIDEPAMGPCSLLPLLITSSMPLLLLNFETPTPLCLLITRKLTEFLSERITETEEQSVDNPLSHLSSMMYKYSERCFPRDRFQWAKCVFKYMYDGLTPDHTQLFVLLAEMLERSITSLHTYILSCLHLLAGNADLSRCSPLSLNAQVIRVVSKHLQGPNWKDASKILKCFVQYDSVAIDGHISDGPESDEVARPEGLQLEVPLRGCFIPSTLHKSTPETASLRKHTTCNQIKVRERLISLLNASGLRVGLPKSASVIFSQSLHDISYEPPNSNSTSTERISPSYVGDAESASSLAVDQSVTSSFPRVFREFDFLEAEHDTVSESTESCFNWLSTIRPHSISKVGIDVEEQYQDDECTEIAGDQRPSSAASDSLEVSSERTPLESGIRSESVSEEESCEEELDEFAIDDEKHRMADMSSLAESIRCSHSVASVENVPLKRPPLFLQCNHHASTQGEHQWLSSFVDLSADESGDLTAHATLLFTQLYRECCLKLSGILRDASQVLSTSHHEISAQFSEALDLVLKIFDCPFLFVTTQHLRNIEMLSQQKCLLLELHEHYEIFVERKEQCIRALNAIKATMKLALIGGPSLSAITSNQYLELCRSVHKLFFQLLQITDKFDEMVKSIVNASDVQNADISAEVLCLHRCLLASIPDSVHGLENGISNATIESNTDALLMLMQKKQYRNALHLLRQLRQQFGAEYGCCDQVDVEVLLLIYCRNYQNSCWAILGSDKALTLSCNQLRQSNMQMSTIVRAIAPEALNLRSSRVSSASESYRS</sequence>
<feature type="domain" description="Protein furry C-terminal" evidence="4">
    <location>
        <begin position="2425"/>
        <end position="2732"/>
    </location>
</feature>
<dbReference type="KEGG" id="bmy:BM_BM3497"/>
<dbReference type="SUPFAM" id="SSF48371">
    <property type="entry name" value="ARM repeat"/>
    <property type="match status" value="2"/>
</dbReference>
<dbReference type="EMBL" id="CAAKNF010000192">
    <property type="protein sequence ID" value="VIO90134.1"/>
    <property type="molecule type" value="Genomic_DNA"/>
</dbReference>
<dbReference type="Pfam" id="PF19421">
    <property type="entry name" value="Fry_C"/>
    <property type="match status" value="2"/>
</dbReference>
<dbReference type="InterPro" id="IPR039867">
    <property type="entry name" value="Furry/Tao3/Mor2"/>
</dbReference>
<dbReference type="PANTHER" id="PTHR12295:SF30">
    <property type="entry name" value="PROTEIN FURRY"/>
    <property type="match status" value="1"/>
</dbReference>
<dbReference type="RefSeq" id="XP_042932075.1">
    <property type="nucleotide sequence ID" value="XM_043076141.1"/>
</dbReference>
<feature type="region of interest" description="Disordered" evidence="1">
    <location>
        <begin position="2337"/>
        <end position="2372"/>
    </location>
</feature>
<dbReference type="GO" id="GO:0005938">
    <property type="term" value="C:cell cortex"/>
    <property type="evidence" value="ECO:0007669"/>
    <property type="project" value="TreeGrafter"/>
</dbReference>
<evidence type="ECO:0000256" key="1">
    <source>
        <dbReference type="SAM" id="MobiDB-lite"/>
    </source>
</evidence>
<dbReference type="Pfam" id="PF14222">
    <property type="entry name" value="MOR2-PAG1_N"/>
    <property type="match status" value="1"/>
</dbReference>
<dbReference type="GO" id="GO:0000902">
    <property type="term" value="P:cell morphogenesis"/>
    <property type="evidence" value="ECO:0007669"/>
    <property type="project" value="InterPro"/>
</dbReference>
<dbReference type="InterPro" id="IPR016024">
    <property type="entry name" value="ARM-type_fold"/>
</dbReference>
<evidence type="ECO:0000259" key="3">
    <source>
        <dbReference type="Pfam" id="PF14225"/>
    </source>
</evidence>
<feature type="compositionally biased region" description="Low complexity" evidence="1">
    <location>
        <begin position="2344"/>
        <end position="2353"/>
    </location>
</feature>
<name>A0A4E9F050_BRUMA</name>
<dbReference type="CTD" id="6095120"/>
<feature type="domain" description="Cell morphogenesis protein C-terminal" evidence="3">
    <location>
        <begin position="1895"/>
        <end position="2151"/>
    </location>
</feature>
<dbReference type="GO" id="GO:0030427">
    <property type="term" value="C:site of polarized growth"/>
    <property type="evidence" value="ECO:0007669"/>
    <property type="project" value="TreeGrafter"/>
</dbReference>
<proteinExistence type="predicted"/>
<accession>A0A4E9F050</accession>
<dbReference type="GO" id="GO:0031175">
    <property type="term" value="P:neuron projection development"/>
    <property type="evidence" value="ECO:0007669"/>
    <property type="project" value="EnsemblMetazoa"/>
</dbReference>
<gene>
    <name evidence="5" type="primary">Bma-sax-2</name>
    <name evidence="5" type="ORF">BM_BM3497</name>
</gene>
<feature type="domain" description="Protein furry C-terminal" evidence="4">
    <location>
        <begin position="2206"/>
        <end position="2375"/>
    </location>
</feature>
<dbReference type="InterPro" id="IPR025481">
    <property type="entry name" value="Cell_Morphogen_C"/>
</dbReference>
<evidence type="ECO:0000259" key="4">
    <source>
        <dbReference type="Pfam" id="PF19421"/>
    </source>
</evidence>
<dbReference type="OrthoDB" id="6287725at2759"/>
<evidence type="ECO:0000313" key="5">
    <source>
        <dbReference type="EMBL" id="VIO90134.1"/>
    </source>
</evidence>